<dbReference type="Pfam" id="PF01139">
    <property type="entry name" value="RtcB"/>
    <property type="match status" value="1"/>
</dbReference>
<dbReference type="Proteomes" id="UP000221734">
    <property type="component" value="Chromosome Kuenenia_stuttgartiensis_MBR1"/>
</dbReference>
<evidence type="ECO:0000256" key="13">
    <source>
        <dbReference type="RuleBase" id="RU371113"/>
    </source>
</evidence>
<evidence type="ECO:0000256" key="7">
    <source>
        <dbReference type="ARBA" id="ARBA00023211"/>
    </source>
</evidence>
<evidence type="ECO:0000313" key="16">
    <source>
        <dbReference type="EMBL" id="SOH04407.1"/>
    </source>
</evidence>
<dbReference type="FunFam" id="3.90.1860.10:FF:000001">
    <property type="entry name" value="tRNA-splicing ligase RtcB homolog"/>
    <property type="match status" value="1"/>
</dbReference>
<dbReference type="Gene3D" id="3.90.1860.10">
    <property type="entry name" value="tRNA-splicing ligase RtcB"/>
    <property type="match status" value="1"/>
</dbReference>
<keyword evidence="2 13" id="KW-0436">Ligase</keyword>
<dbReference type="PANTHER" id="PTHR11118:SF1">
    <property type="entry name" value="RNA-SPLICING LIGASE RTCB HOMOLOG"/>
    <property type="match status" value="1"/>
</dbReference>
<evidence type="ECO:0000256" key="12">
    <source>
        <dbReference type="PIRSR" id="PIRSR601233-3"/>
    </source>
</evidence>
<evidence type="ECO:0000256" key="10">
    <source>
        <dbReference type="PIRSR" id="PIRSR601233-1"/>
    </source>
</evidence>
<evidence type="ECO:0000256" key="6">
    <source>
        <dbReference type="ARBA" id="ARBA00023134"/>
    </source>
</evidence>
<dbReference type="GO" id="GO:0046872">
    <property type="term" value="F:metal ion binding"/>
    <property type="evidence" value="ECO:0007669"/>
    <property type="project" value="UniProtKB-UniRule"/>
</dbReference>
<feature type="binding site" evidence="12">
    <location>
        <position position="206"/>
    </location>
    <ligand>
        <name>Mn(2+)</name>
        <dbReference type="ChEBI" id="CHEBI:29035"/>
        <label>1</label>
    </ligand>
</feature>
<feature type="binding site" evidence="11">
    <location>
        <begin position="380"/>
        <end position="383"/>
    </location>
    <ligand>
        <name>GMP</name>
        <dbReference type="ChEBI" id="CHEBI:58115"/>
    </ligand>
</feature>
<feature type="binding site" evidence="12">
    <location>
        <position position="237"/>
    </location>
    <ligand>
        <name>Mn(2+)</name>
        <dbReference type="ChEBI" id="CHEBI:29035"/>
        <label>2</label>
    </ligand>
</feature>
<evidence type="ECO:0000256" key="4">
    <source>
        <dbReference type="ARBA" id="ARBA00022741"/>
    </source>
</evidence>
<dbReference type="EC" id="6.5.1.-" evidence="13"/>
<feature type="binding site" evidence="12">
    <location>
        <position position="97"/>
    </location>
    <ligand>
        <name>Mn(2+)</name>
        <dbReference type="ChEBI" id="CHEBI:29035"/>
        <label>1</label>
    </ligand>
</feature>
<feature type="binding site" evidence="11">
    <location>
        <position position="387"/>
    </location>
    <ligand>
        <name>GMP</name>
        <dbReference type="ChEBI" id="CHEBI:58115"/>
    </ligand>
</feature>
<reference evidence="17" key="3">
    <citation type="submission" date="2017-10" db="EMBL/GenBank/DDBJ databases">
        <authorList>
            <person name="Frank J."/>
        </authorList>
    </citation>
    <scope>NUCLEOTIDE SEQUENCE [LARGE SCALE GENOMIC DNA]</scope>
</reference>
<dbReference type="EMBL" id="LT934425">
    <property type="protein sequence ID" value="SOH04407.1"/>
    <property type="molecule type" value="Genomic_DNA"/>
</dbReference>
<comment type="catalytic activity">
    <reaction evidence="9">
        <text>a 3'-end 2',3'-cyclophospho-ribonucleotide-RNA + a 5'-end dephospho-ribonucleoside-RNA + GTP + H2O = a ribonucleotidyl-ribonucleotide-RNA + GMP + diphosphate + H(+)</text>
        <dbReference type="Rhea" id="RHEA:68080"/>
        <dbReference type="Rhea" id="RHEA-COMP:10464"/>
        <dbReference type="Rhea" id="RHEA-COMP:13936"/>
        <dbReference type="Rhea" id="RHEA-COMP:17355"/>
        <dbReference type="ChEBI" id="CHEBI:15377"/>
        <dbReference type="ChEBI" id="CHEBI:15378"/>
        <dbReference type="ChEBI" id="CHEBI:33019"/>
        <dbReference type="ChEBI" id="CHEBI:37565"/>
        <dbReference type="ChEBI" id="CHEBI:58115"/>
        <dbReference type="ChEBI" id="CHEBI:83064"/>
        <dbReference type="ChEBI" id="CHEBI:138284"/>
        <dbReference type="ChEBI" id="CHEBI:173118"/>
        <dbReference type="EC" id="6.5.1.8"/>
    </reaction>
</comment>
<dbReference type="PANTHER" id="PTHR11118">
    <property type="entry name" value="RNA-SPLICING LIGASE RTCB HOMOLOG"/>
    <property type="match status" value="1"/>
</dbReference>
<dbReference type="InterPro" id="IPR036025">
    <property type="entry name" value="RtcB-like_sf"/>
</dbReference>
<dbReference type="Proteomes" id="UP000501926">
    <property type="component" value="Chromosome"/>
</dbReference>
<evidence type="ECO:0000313" key="15">
    <source>
        <dbReference type="EMBL" id="QII09679.1"/>
    </source>
</evidence>
<dbReference type="EMBL" id="CP049055">
    <property type="protein sequence ID" value="QII09679.1"/>
    <property type="molecule type" value="Genomic_DNA"/>
</dbReference>
<proteinExistence type="inferred from homology"/>
<feature type="binding site" evidence="12">
    <location>
        <position position="331"/>
    </location>
    <ligand>
        <name>Mn(2+)</name>
        <dbReference type="ChEBI" id="CHEBI:29035"/>
        <label>2</label>
    </ligand>
</feature>
<feature type="binding site" evidence="11">
    <location>
        <begin position="331"/>
        <end position="332"/>
    </location>
    <ligand>
        <name>GMP</name>
        <dbReference type="ChEBI" id="CHEBI:58115"/>
    </ligand>
</feature>
<comment type="subunit">
    <text evidence="13">Monomer.</text>
</comment>
<gene>
    <name evidence="13 15" type="primary">rtcB</name>
    <name evidence="15" type="ORF">KsCSTR_03000</name>
    <name evidence="16" type="ORF">KSMBR1_1908</name>
    <name evidence="14" type="ORF">kustd2186</name>
</gene>
<dbReference type="KEGG" id="kst:KSMBR1_1908"/>
<dbReference type="GO" id="GO:0006396">
    <property type="term" value="P:RNA processing"/>
    <property type="evidence" value="ECO:0007669"/>
    <property type="project" value="InterPro"/>
</dbReference>
<reference evidence="16" key="4">
    <citation type="submission" date="2017-10" db="EMBL/GenBank/DDBJ databases">
        <authorList>
            <person name="Banno H."/>
            <person name="Chua N.-H."/>
        </authorList>
    </citation>
    <scope>NUCLEOTIDE SEQUENCE [LARGE SCALE GENOMIC DNA]</scope>
    <source>
        <strain evidence="16">Kuenenia_mbr1_ru-nijmegen</strain>
    </source>
</reference>
<dbReference type="RefSeq" id="WP_099325126.1">
    <property type="nucleotide sequence ID" value="NZ_CP049055.1"/>
</dbReference>
<dbReference type="AlphaFoldDB" id="Q1PY19"/>
<dbReference type="GO" id="GO:0170057">
    <property type="term" value="F:RNA ligase (GTP) activity"/>
    <property type="evidence" value="ECO:0007669"/>
    <property type="project" value="UniProtKB-EC"/>
</dbReference>
<dbReference type="OrthoDB" id="9802323at2"/>
<keyword evidence="4 11" id="KW-0547">Nucleotide-binding</keyword>
<reference evidence="14" key="2">
    <citation type="submission" date="2006-01" db="EMBL/GenBank/DDBJ databases">
        <authorList>
            <person name="Genoscope"/>
        </authorList>
    </citation>
    <scope>NUCLEOTIDE SEQUENCE</scope>
</reference>
<dbReference type="GO" id="GO:0005525">
    <property type="term" value="F:GTP binding"/>
    <property type="evidence" value="ECO:0007669"/>
    <property type="project" value="UniProtKB-KW"/>
</dbReference>
<evidence type="ECO:0000313" key="17">
    <source>
        <dbReference type="Proteomes" id="UP000221734"/>
    </source>
</evidence>
<evidence type="ECO:0000256" key="1">
    <source>
        <dbReference type="ARBA" id="ARBA00008071"/>
    </source>
</evidence>
<evidence type="ECO:0000256" key="9">
    <source>
        <dbReference type="ARBA" id="ARBA00049514"/>
    </source>
</evidence>
<comment type="similarity">
    <text evidence="1 13">Belongs to the RtcB family.</text>
</comment>
<dbReference type="PROSITE" id="PS01288">
    <property type="entry name" value="UPF0027"/>
    <property type="match status" value="1"/>
</dbReference>
<evidence type="ECO:0000256" key="8">
    <source>
        <dbReference type="ARBA" id="ARBA00047746"/>
    </source>
</evidence>
<organism evidence="14">
    <name type="scientific">Kuenenia stuttgartiensis</name>
    <dbReference type="NCBI Taxonomy" id="174633"/>
    <lineage>
        <taxon>Bacteria</taxon>
        <taxon>Pseudomonadati</taxon>
        <taxon>Planctomycetota</taxon>
        <taxon>Candidatus Brocadiia</taxon>
        <taxon>Candidatus Brocadiales</taxon>
        <taxon>Candidatus Brocadiaceae</taxon>
        <taxon>Candidatus Kuenenia</taxon>
    </lineage>
</organism>
<keyword evidence="5" id="KW-0692">RNA repair</keyword>
<evidence type="ECO:0000256" key="5">
    <source>
        <dbReference type="ARBA" id="ARBA00022800"/>
    </source>
</evidence>
<dbReference type="InterPro" id="IPR001233">
    <property type="entry name" value="RtcB"/>
</dbReference>
<dbReference type="EMBL" id="CT573072">
    <property type="protein sequence ID" value="CAJ72931.1"/>
    <property type="molecule type" value="Genomic_DNA"/>
</dbReference>
<sequence>MNERNYKIQKIDDYRWRILREGKMHVDGIVYADESMMKEIQKDESLQQVINVACLPGIVGHSLGMPDIHWGYGFPIGGVAAFDMEDGVVSPGGVGYDINCGVRLLKTGLCRVEISGKLESIVDSLFVNIPSGVGSHRKDLKLSQHEVKNVLKNGAQWAVSHGYGSKEDLEHIEEKGCIFGADPELVSTRAIERGLAQLGTLGSGNHFVEVGYVSEIFDEKIARTLGLEKDGITIMIHTGSRGLGYQVCDDFIKVMIRASGKYNIELPDRQLCCAPINSPEGRDYFAAMACAANYAFANRQMITHWVRESFERALHVSPKESRISLVYDACHNIAKFEDHLVNGQKKRLCVHRKGATRAFPPNHPDTPAAYKAVGQPVFIPGDMGRCSYVLVGTEKAYSDTFGSTCHGAGRVMSRNQATKVAKGRSIAQELKEKGILVRADSRATLEEELSDAYKDVTKVVDVVQHAGISKKVAQLKPLCVIKG</sequence>
<feature type="active site" description="GMP-histidine intermediate" evidence="10">
    <location>
        <position position="406"/>
    </location>
</feature>
<dbReference type="GO" id="GO:0042245">
    <property type="term" value="P:RNA repair"/>
    <property type="evidence" value="ECO:0007669"/>
    <property type="project" value="UniProtKB-KW"/>
</dbReference>
<dbReference type="SUPFAM" id="SSF103365">
    <property type="entry name" value="Hypothetical protein PH1602"/>
    <property type="match status" value="1"/>
</dbReference>
<name>Q1PY19_KUEST</name>
<keyword evidence="7 12" id="KW-0464">Manganese</keyword>
<feature type="binding site" evidence="11">
    <location>
        <begin position="205"/>
        <end position="209"/>
    </location>
    <ligand>
        <name>GMP</name>
        <dbReference type="ChEBI" id="CHEBI:58115"/>
    </ligand>
</feature>
<dbReference type="GO" id="GO:0003972">
    <property type="term" value="F:RNA ligase (ATP) activity"/>
    <property type="evidence" value="ECO:0007669"/>
    <property type="project" value="TreeGrafter"/>
</dbReference>
<comment type="catalytic activity">
    <reaction evidence="8">
        <text>a 3'-end 3'-phospho-ribonucleotide-RNA + a 5'-end dephospho-ribonucleoside-RNA + GTP = a ribonucleotidyl-ribonucleotide-RNA + GMP + diphosphate</text>
        <dbReference type="Rhea" id="RHEA:68076"/>
        <dbReference type="Rhea" id="RHEA-COMP:10463"/>
        <dbReference type="Rhea" id="RHEA-COMP:13936"/>
        <dbReference type="Rhea" id="RHEA-COMP:17355"/>
        <dbReference type="ChEBI" id="CHEBI:33019"/>
        <dbReference type="ChEBI" id="CHEBI:37565"/>
        <dbReference type="ChEBI" id="CHEBI:58115"/>
        <dbReference type="ChEBI" id="CHEBI:83062"/>
        <dbReference type="ChEBI" id="CHEBI:138284"/>
        <dbReference type="ChEBI" id="CHEBI:173118"/>
        <dbReference type="EC" id="6.5.1.8"/>
    </reaction>
</comment>
<keyword evidence="6 11" id="KW-0342">GTP-binding</keyword>
<comment type="cofactor">
    <cofactor evidence="12 13">
        <name>Mn(2+)</name>
        <dbReference type="ChEBI" id="CHEBI:29035"/>
    </cofactor>
    <text evidence="12 13">Binds 2 manganese ions per subunit.</text>
</comment>
<evidence type="ECO:0000256" key="2">
    <source>
        <dbReference type="ARBA" id="ARBA00022598"/>
    </source>
</evidence>
<keyword evidence="17" id="KW-1185">Reference proteome</keyword>
<feature type="binding site" evidence="11">
    <location>
        <begin position="406"/>
        <end position="409"/>
    </location>
    <ligand>
        <name>GMP</name>
        <dbReference type="ChEBI" id="CHEBI:58115"/>
    </ligand>
</feature>
<evidence type="ECO:0000313" key="14">
    <source>
        <dbReference type="EMBL" id="CAJ72931.1"/>
    </source>
</evidence>
<keyword evidence="3 12" id="KW-0479">Metal-binding</keyword>
<reference evidence="14" key="1">
    <citation type="journal article" date="2006" name="Nature">
        <title>Deciphering the evolution and metabolism of an anammox bacterium from a community genome.</title>
        <authorList>
            <person name="Strous M."/>
            <person name="Pelletier E."/>
            <person name="Mangenot S."/>
            <person name="Rattei T."/>
            <person name="Lehner A."/>
            <person name="Taylor M.W."/>
            <person name="Horn M."/>
            <person name="Daims H."/>
            <person name="Bartol-Mavel D."/>
            <person name="Wincker P."/>
            <person name="Barbe V."/>
            <person name="Fonknechten N."/>
            <person name="Vallenet D."/>
            <person name="Segurens B."/>
            <person name="Schenowitz-Truong C."/>
            <person name="Medigue C."/>
            <person name="Collingro A."/>
            <person name="Snel B."/>
            <person name="Dutilh B.E."/>
            <person name="OpDenCamp H.J.M."/>
            <person name="vanDerDrift C."/>
            <person name="Cirpus I."/>
            <person name="vanDePas-Schoonen K.T."/>
            <person name="Harhangi H.R."/>
            <person name="vanNiftrik L."/>
            <person name="Schmid M."/>
            <person name="Keltjens J."/>
            <person name="vanDeVossenberg J."/>
            <person name="Kartal B."/>
            <person name="Meier H."/>
            <person name="Frishman D."/>
            <person name="Huynen M.A."/>
            <person name="Mewes H."/>
            <person name="Weissenbach J."/>
            <person name="Jetten M.S.M."/>
            <person name="Wagner M."/>
            <person name="LePaslier D."/>
        </authorList>
    </citation>
    <scope>NUCLEOTIDE SEQUENCE</scope>
</reference>
<accession>Q1PY19</accession>
<evidence type="ECO:0000256" key="3">
    <source>
        <dbReference type="ARBA" id="ARBA00022723"/>
    </source>
</evidence>
<feature type="binding site" evidence="11">
    <location>
        <position position="482"/>
    </location>
    <ligand>
        <name>GMP</name>
        <dbReference type="ChEBI" id="CHEBI:58115"/>
    </ligand>
</feature>
<evidence type="ECO:0000256" key="11">
    <source>
        <dbReference type="PIRSR" id="PIRSR601233-2"/>
    </source>
</evidence>
<evidence type="ECO:0000313" key="18">
    <source>
        <dbReference type="Proteomes" id="UP000501926"/>
    </source>
</evidence>
<protein>
    <recommendedName>
        <fullName evidence="13">tRNA-splicing ligase RtcB</fullName>
        <ecNumber evidence="13">6.5.1.-</ecNumber>
    </recommendedName>
</protein>
<reference evidence="15 18" key="5">
    <citation type="submission" date="2020-02" db="EMBL/GenBank/DDBJ databases">
        <title>Newly sequenced genome of strain CSTR1 showed variability in Candidatus Kuenenia stuttgartiensis genomes.</title>
        <authorList>
            <person name="Ding C."/>
            <person name="Adrian L."/>
        </authorList>
    </citation>
    <scope>NUCLEOTIDE SEQUENCE [LARGE SCALE GENOMIC DNA]</scope>
    <source>
        <strain evidence="15 18">CSTR1</strain>
    </source>
</reference>